<reference evidence="3" key="2">
    <citation type="submission" date="2022-01" db="EMBL/GenBank/DDBJ databases">
        <authorList>
            <person name="Yamashiro T."/>
            <person name="Shiraishi A."/>
            <person name="Satake H."/>
            <person name="Nakayama K."/>
        </authorList>
    </citation>
    <scope>NUCLEOTIDE SEQUENCE</scope>
</reference>
<feature type="compositionally biased region" description="Low complexity" evidence="1">
    <location>
        <begin position="496"/>
        <end position="511"/>
    </location>
</feature>
<dbReference type="PANTHER" id="PTHR11439:SF509">
    <property type="entry name" value="RNA-DIRECTED DNA POLYMERASE"/>
    <property type="match status" value="1"/>
</dbReference>
<feature type="compositionally biased region" description="Basic and acidic residues" evidence="1">
    <location>
        <begin position="701"/>
        <end position="718"/>
    </location>
</feature>
<feature type="compositionally biased region" description="Polar residues" evidence="1">
    <location>
        <begin position="411"/>
        <end position="423"/>
    </location>
</feature>
<feature type="region of interest" description="Disordered" evidence="1">
    <location>
        <begin position="405"/>
        <end position="429"/>
    </location>
</feature>
<proteinExistence type="predicted"/>
<sequence length="875" mass="98835">MQTEHTNSSNGINTVSTPVSTAGPSFDTGVPSTPVNTAGPSISTANESKEQLFERFSPFKNTFTLPPVPNISLMDNTGIFGNAYDDEDVEEEVDMNNAIGNKWVFRNKKDERVIVVKNKARLVAQGHTQEEGIDYDEVFAPIARIKAIRLFLSYASFKDFVVYQMDVNSAFLYGKIEEEVGQIDKTFFIKRHKDDIMLEQVYVDDIIFGSTKKQMSNEFETLMHDKFQMSSMGELSFFLGLRVKHKSDGIFISQDKYVAEILKKFDFASIKTASTPMETNKALVKDEEAKDVDVHLYRSMIGSLMYLKAFRPDIMFAVCACAWFQYPRDSPFYLEAFSDSDYAGASLDRKSTTGGFQFLGKRLILWQCKKQTIVANSTTEAECVAAANCCRQVGDEAVHKELGDRMERAATTASSLEAEQDSGSGPRCQDTILGDVDAQTRFETTSKQSNDPPLSKVNTFGSGEDSMQLMELMTHCTKLSALHQGEAPSTSPSRITSSLYLSSHHTPSSTPNTPPSFQTIHEAKETTTMPHGSPIPGVRSGKARRRARIVLSEDEDADEGTSWFQEDVETQEKNSVDIEVLLEKKTSNRAYVRDLGSGATHDVSTATAALVYIRRSASKAKDKGKAIMQELEPPKKLKKRVQVQISVDEELARETVQEERNQLKQWQARTKNDQILKQLWNYKAIGMKGNKKTLARKRAGEKKSEESSKRQKNEDAAADYEQEKAELRLWLKVAQDDEESVNPEILSTKYPIVDLEYQLLGQVGGKDLKVYKLTRADRSASYHGKYKTLRILIEKTMSTLYIFCLERFFKDHSLEGRDLLLWGDLRMIFDPDEKDDIWMNQLDWKLHANCGVHILFMDGTLMQINMLVEKKYPLP</sequence>
<dbReference type="InterPro" id="IPR013103">
    <property type="entry name" value="RVT_2"/>
</dbReference>
<feature type="region of interest" description="Disordered" evidence="1">
    <location>
        <begin position="483"/>
        <end position="515"/>
    </location>
</feature>
<comment type="caution">
    <text evidence="3">The sequence shown here is derived from an EMBL/GenBank/DDBJ whole genome shotgun (WGS) entry which is preliminary data.</text>
</comment>
<name>A0ABQ5IH11_9ASTR</name>
<evidence type="ECO:0000259" key="2">
    <source>
        <dbReference type="Pfam" id="PF07727"/>
    </source>
</evidence>
<evidence type="ECO:0000313" key="3">
    <source>
        <dbReference type="EMBL" id="GJT99441.1"/>
    </source>
</evidence>
<feature type="compositionally biased region" description="Polar residues" evidence="1">
    <location>
        <begin position="1"/>
        <end position="23"/>
    </location>
</feature>
<dbReference type="Pfam" id="PF07727">
    <property type="entry name" value="RVT_2"/>
    <property type="match status" value="2"/>
</dbReference>
<organism evidence="3 4">
    <name type="scientific">Tanacetum coccineum</name>
    <dbReference type="NCBI Taxonomy" id="301880"/>
    <lineage>
        <taxon>Eukaryota</taxon>
        <taxon>Viridiplantae</taxon>
        <taxon>Streptophyta</taxon>
        <taxon>Embryophyta</taxon>
        <taxon>Tracheophyta</taxon>
        <taxon>Spermatophyta</taxon>
        <taxon>Magnoliopsida</taxon>
        <taxon>eudicotyledons</taxon>
        <taxon>Gunneridae</taxon>
        <taxon>Pentapetalae</taxon>
        <taxon>asterids</taxon>
        <taxon>campanulids</taxon>
        <taxon>Asterales</taxon>
        <taxon>Asteraceae</taxon>
        <taxon>Asteroideae</taxon>
        <taxon>Anthemideae</taxon>
        <taxon>Anthemidinae</taxon>
        <taxon>Tanacetum</taxon>
    </lineage>
</organism>
<protein>
    <submittedName>
        <fullName evidence="3">Ribonuclease H-like domain-containing protein</fullName>
    </submittedName>
</protein>
<reference evidence="3" key="1">
    <citation type="journal article" date="2022" name="Int. J. Mol. Sci.">
        <title>Draft Genome of Tanacetum Coccineum: Genomic Comparison of Closely Related Tanacetum-Family Plants.</title>
        <authorList>
            <person name="Yamashiro T."/>
            <person name="Shiraishi A."/>
            <person name="Nakayama K."/>
            <person name="Satake H."/>
        </authorList>
    </citation>
    <scope>NUCLEOTIDE SEQUENCE</scope>
</reference>
<gene>
    <name evidence="3" type="ORF">Tco_1109780</name>
</gene>
<dbReference type="Proteomes" id="UP001151760">
    <property type="component" value="Unassembled WGS sequence"/>
</dbReference>
<keyword evidence="4" id="KW-1185">Reference proteome</keyword>
<evidence type="ECO:0000313" key="4">
    <source>
        <dbReference type="Proteomes" id="UP001151760"/>
    </source>
</evidence>
<dbReference type="EMBL" id="BQNB010020771">
    <property type="protein sequence ID" value="GJT99441.1"/>
    <property type="molecule type" value="Genomic_DNA"/>
</dbReference>
<dbReference type="CDD" id="cd09272">
    <property type="entry name" value="RNase_HI_RT_Ty1"/>
    <property type="match status" value="1"/>
</dbReference>
<evidence type="ECO:0000256" key="1">
    <source>
        <dbReference type="SAM" id="MobiDB-lite"/>
    </source>
</evidence>
<feature type="region of interest" description="Disordered" evidence="1">
    <location>
        <begin position="691"/>
        <end position="718"/>
    </location>
</feature>
<feature type="domain" description="Reverse transcriptase Ty1/copia-type" evidence="2">
    <location>
        <begin position="96"/>
        <end position="180"/>
    </location>
</feature>
<feature type="compositionally biased region" description="Basic residues" evidence="1">
    <location>
        <begin position="691"/>
        <end position="700"/>
    </location>
</feature>
<feature type="region of interest" description="Disordered" evidence="1">
    <location>
        <begin position="1"/>
        <end position="43"/>
    </location>
</feature>
<feature type="domain" description="Reverse transcriptase Ty1/copia-type" evidence="2">
    <location>
        <begin position="186"/>
        <end position="278"/>
    </location>
</feature>
<dbReference type="InterPro" id="IPR043502">
    <property type="entry name" value="DNA/RNA_pol_sf"/>
</dbReference>
<dbReference type="PANTHER" id="PTHR11439">
    <property type="entry name" value="GAG-POL-RELATED RETROTRANSPOSON"/>
    <property type="match status" value="1"/>
</dbReference>
<dbReference type="SUPFAM" id="SSF56672">
    <property type="entry name" value="DNA/RNA polymerases"/>
    <property type="match status" value="1"/>
</dbReference>
<accession>A0ABQ5IH11</accession>
<feature type="compositionally biased region" description="Polar residues" evidence="1">
    <location>
        <begin position="30"/>
        <end position="43"/>
    </location>
</feature>